<sequence length="124" mass="13944">MIRSTFCALRKTVSFVNHSSPRIIPAFNYQAKQFSLINGRWFSGQPSQTKGELYLINKLKERIPDSSAVEVKDVSGGCGEMYEVYVVSPSFKGKSILQQHKMVTEALKEDIPQFHGIRVETSSS</sequence>
<evidence type="ECO:0000256" key="2">
    <source>
        <dbReference type="RuleBase" id="RU003860"/>
    </source>
</evidence>
<gene>
    <name evidence="3" type="primary">107360180</name>
</gene>
<protein>
    <recommendedName>
        <fullName evidence="5">BolA-like protein 3</fullName>
    </recommendedName>
</protein>
<dbReference type="InterPro" id="IPR002634">
    <property type="entry name" value="BolA"/>
</dbReference>
<evidence type="ECO:0000313" key="4">
    <source>
        <dbReference type="Proteomes" id="UP000015104"/>
    </source>
</evidence>
<comment type="similarity">
    <text evidence="1 2">Belongs to the BolA/IbaG family.</text>
</comment>
<dbReference type="PANTHER" id="PTHR46188">
    <property type="entry name" value="BOLA-LIKE PROTEIN 3"/>
    <property type="match status" value="1"/>
</dbReference>
<dbReference type="STRING" id="32264.T1K4Z2"/>
<evidence type="ECO:0000313" key="3">
    <source>
        <dbReference type="EnsemblMetazoa" id="tetur05g04430.1"/>
    </source>
</evidence>
<accession>T1K4Z2</accession>
<dbReference type="EMBL" id="CAEY01001581">
    <property type="status" value="NOT_ANNOTATED_CDS"/>
    <property type="molecule type" value="Genomic_DNA"/>
</dbReference>
<dbReference type="InterPro" id="IPR052275">
    <property type="entry name" value="Mt_Fe-S_assembly_factor"/>
</dbReference>
<dbReference type="eggNOG" id="KOG3348">
    <property type="taxonomic scope" value="Eukaryota"/>
</dbReference>
<dbReference type="GO" id="GO:0005759">
    <property type="term" value="C:mitochondrial matrix"/>
    <property type="evidence" value="ECO:0007669"/>
    <property type="project" value="TreeGrafter"/>
</dbReference>
<dbReference type="OMA" id="CTRVEVH"/>
<dbReference type="Gene3D" id="3.30.300.90">
    <property type="entry name" value="BolA-like"/>
    <property type="match status" value="1"/>
</dbReference>
<dbReference type="Proteomes" id="UP000015104">
    <property type="component" value="Unassembled WGS sequence"/>
</dbReference>
<reference evidence="4" key="1">
    <citation type="submission" date="2011-08" db="EMBL/GenBank/DDBJ databases">
        <authorList>
            <person name="Rombauts S."/>
        </authorList>
    </citation>
    <scope>NUCLEOTIDE SEQUENCE</scope>
    <source>
        <strain evidence="4">London</strain>
    </source>
</reference>
<name>T1K4Z2_TETUR</name>
<evidence type="ECO:0008006" key="5">
    <source>
        <dbReference type="Google" id="ProtNLM"/>
    </source>
</evidence>
<dbReference type="OrthoDB" id="203381at2759"/>
<proteinExistence type="inferred from homology"/>
<dbReference type="EnsemblMetazoa" id="tetur05g04430.1">
    <property type="protein sequence ID" value="tetur05g04430.1"/>
    <property type="gene ID" value="tetur05g04430"/>
</dbReference>
<dbReference type="AlphaFoldDB" id="T1K4Z2"/>
<dbReference type="KEGG" id="tut:107360180"/>
<dbReference type="InterPro" id="IPR036065">
    <property type="entry name" value="BolA-like_sf"/>
</dbReference>
<keyword evidence="4" id="KW-1185">Reference proteome</keyword>
<dbReference type="PANTHER" id="PTHR46188:SF1">
    <property type="entry name" value="BOLA-LIKE PROTEIN 3"/>
    <property type="match status" value="1"/>
</dbReference>
<organism evidence="3 4">
    <name type="scientific">Tetranychus urticae</name>
    <name type="common">Two-spotted spider mite</name>
    <dbReference type="NCBI Taxonomy" id="32264"/>
    <lineage>
        <taxon>Eukaryota</taxon>
        <taxon>Metazoa</taxon>
        <taxon>Ecdysozoa</taxon>
        <taxon>Arthropoda</taxon>
        <taxon>Chelicerata</taxon>
        <taxon>Arachnida</taxon>
        <taxon>Acari</taxon>
        <taxon>Acariformes</taxon>
        <taxon>Trombidiformes</taxon>
        <taxon>Prostigmata</taxon>
        <taxon>Eleutherengona</taxon>
        <taxon>Raphignathae</taxon>
        <taxon>Tetranychoidea</taxon>
        <taxon>Tetranychidae</taxon>
        <taxon>Tetranychus</taxon>
    </lineage>
</organism>
<dbReference type="HOGENOM" id="CLU_109462_0_1_1"/>
<evidence type="ECO:0000256" key="1">
    <source>
        <dbReference type="ARBA" id="ARBA00005578"/>
    </source>
</evidence>
<dbReference type="SUPFAM" id="SSF82657">
    <property type="entry name" value="BolA-like"/>
    <property type="match status" value="1"/>
</dbReference>
<reference evidence="3" key="2">
    <citation type="submission" date="2015-06" db="UniProtKB">
        <authorList>
            <consortium name="EnsemblMetazoa"/>
        </authorList>
    </citation>
    <scope>IDENTIFICATION</scope>
</reference>
<dbReference type="Pfam" id="PF01722">
    <property type="entry name" value="BolA"/>
    <property type="match status" value="1"/>
</dbReference>